<dbReference type="AlphaFoldDB" id="A0A2D4L6G1"/>
<dbReference type="EMBL" id="IACL01119944">
    <property type="protein sequence ID" value="LAB16516.1"/>
    <property type="molecule type" value="Transcribed_RNA"/>
</dbReference>
<protein>
    <submittedName>
        <fullName evidence="1">Uncharacterized protein</fullName>
    </submittedName>
</protein>
<organism evidence="1">
    <name type="scientific">Micrurus paraensis</name>
    <dbReference type="NCBI Taxonomy" id="1970185"/>
    <lineage>
        <taxon>Eukaryota</taxon>
        <taxon>Metazoa</taxon>
        <taxon>Chordata</taxon>
        <taxon>Craniata</taxon>
        <taxon>Vertebrata</taxon>
        <taxon>Euteleostomi</taxon>
        <taxon>Lepidosauria</taxon>
        <taxon>Squamata</taxon>
        <taxon>Bifurcata</taxon>
        <taxon>Unidentata</taxon>
        <taxon>Episquamata</taxon>
        <taxon>Toxicofera</taxon>
        <taxon>Serpentes</taxon>
        <taxon>Colubroidea</taxon>
        <taxon>Elapidae</taxon>
        <taxon>Elapinae</taxon>
        <taxon>Micrurus</taxon>
    </lineage>
</organism>
<name>A0A2D4L6G1_9SAUR</name>
<evidence type="ECO:0000313" key="1">
    <source>
        <dbReference type="EMBL" id="LAB16516.1"/>
    </source>
</evidence>
<proteinExistence type="predicted"/>
<sequence length="116" mass="13994">MVCDINIEYIHTMDMLFTYFQFFSKHIHTQRFQHSSSNILKSALTSSHHLRNNCFTTQIDVHLNQKEAILLILQNTRLIWIKYSVKYFKDSYLKEFRISFFLMLAAKLPYLQKQLL</sequence>
<reference evidence="1" key="1">
    <citation type="submission" date="2017-07" db="EMBL/GenBank/DDBJ databases">
        <authorList>
            <person name="Mikheyev A."/>
            <person name="Grau M."/>
        </authorList>
    </citation>
    <scope>NUCLEOTIDE SEQUENCE</scope>
    <source>
        <tissue evidence="1">Venom_gland</tissue>
    </source>
</reference>
<accession>A0A2D4L6G1</accession>
<reference evidence="1" key="2">
    <citation type="submission" date="2017-11" db="EMBL/GenBank/DDBJ databases">
        <title>Coralsnake Venomics: Analyses of Venom Gland Transcriptomes and Proteomes of Six Brazilian Taxa.</title>
        <authorList>
            <person name="Aird S.D."/>
            <person name="Jorge da Silva N."/>
            <person name="Qiu L."/>
            <person name="Villar-Briones A."/>
            <person name="Aparecida-Saddi V."/>
            <person name="Campos-Telles M.P."/>
            <person name="Grau M."/>
            <person name="Mikheyev A.S."/>
        </authorList>
    </citation>
    <scope>NUCLEOTIDE SEQUENCE</scope>
    <source>
        <tissue evidence="1">Venom_gland</tissue>
    </source>
</reference>